<dbReference type="PROSITE" id="PS50853">
    <property type="entry name" value="FN3"/>
    <property type="match status" value="1"/>
</dbReference>
<dbReference type="InterPro" id="IPR003961">
    <property type="entry name" value="FN3_dom"/>
</dbReference>
<dbReference type="InterPro" id="IPR044048">
    <property type="entry name" value="Big_12"/>
</dbReference>
<dbReference type="InterPro" id="IPR022409">
    <property type="entry name" value="PKD/Chitinase_dom"/>
</dbReference>
<dbReference type="RefSeq" id="WP_140623426.1">
    <property type="nucleotide sequence ID" value="NZ_VFRQ01000013.1"/>
</dbReference>
<dbReference type="OrthoDB" id="1097758at2"/>
<evidence type="ECO:0000259" key="1">
    <source>
        <dbReference type="PROSITE" id="PS50853"/>
    </source>
</evidence>
<organism evidence="2 3">
    <name type="scientific">Pontibacter mangrovi</name>
    <dbReference type="NCBI Taxonomy" id="2589816"/>
    <lineage>
        <taxon>Bacteria</taxon>
        <taxon>Pseudomonadati</taxon>
        <taxon>Bacteroidota</taxon>
        <taxon>Cytophagia</taxon>
        <taxon>Cytophagales</taxon>
        <taxon>Hymenobacteraceae</taxon>
        <taxon>Pontibacter</taxon>
    </lineage>
</organism>
<dbReference type="InterPro" id="IPR025667">
    <property type="entry name" value="SprB_repeat"/>
</dbReference>
<dbReference type="InterPro" id="IPR026341">
    <property type="entry name" value="T9SS_type_B"/>
</dbReference>
<gene>
    <name evidence="2" type="ORF">FJM65_18395</name>
</gene>
<feature type="domain" description="Fibronectin type-III" evidence="1">
    <location>
        <begin position="197"/>
        <end position="300"/>
    </location>
</feature>
<comment type="caution">
    <text evidence="2">The sequence shown here is derived from an EMBL/GenBank/DDBJ whole genome shotgun (WGS) entry which is preliminary data.</text>
</comment>
<proteinExistence type="predicted"/>
<dbReference type="Gene3D" id="2.40.10.10">
    <property type="entry name" value="Trypsin-like serine proteases"/>
    <property type="match status" value="1"/>
</dbReference>
<dbReference type="Pfam" id="PF19078">
    <property type="entry name" value="Big_12"/>
    <property type="match status" value="3"/>
</dbReference>
<dbReference type="Gene3D" id="2.60.40.740">
    <property type="match status" value="2"/>
</dbReference>
<sequence>MNHDAFTSGGEVKGMLCAPRRLNLKRLWACLILLWGVLLSFQLQAQQTYDFSSPAALSGKSSSWPWNTTATVQIGGVSYTLTSGGNGSFTNLASGGNGSSAALRKDGSGGDSFTLKRTDGGRFQFFGLWLKQSSMSPYPGVPPIYTVSLQDEGMTVKTYTVNDANTTINYAENVGVTSVTFNFKALLYYIVDDIKVGPAAINLASLTTSAATGVGGTFATVPASITGTGGGAITERGIVWSTSQNPTTVNSKMVAGSGSGSFSAKLTGLNTTTTYYVRAYAVNAAGTAYGNQVSFTTSNVAGPTIWNGPKITFTKANNADYTQAANQDRLTDQTWLTRKNVEGLFNSKQEPGYNFANSPANTEWAYGTLDNYATLTYRDWTDFNGWAPPSMIGKDAVLHLIAEDIYIGIKFLSWSSGGSGGGYSYERTTAGAPALSSNANLSGLTLSSGILSPAFGAATTSYTAAVPTATTSVTLRPVMADANATVTVNGAAVVSGHASQEISLKVGTNTISTLVTAQDGSTKTYTVTVSRAGIGNILYLTDNVSGAPALAYETYLNNMGYAVMLVNMAGLTAADLASADVAVMGYEAYAGLDATKAQLLKASGKPLIGVTYSAMKYASAIGGYYTKSGGSMGDTQDVGYKARSSAVFNQPNLITADIIQVLQNPESVEAYYMGRMTDSQYANVVSWLGLNSGQSHSLLYREGKELFYWGFRQAPDKWTETGKKLFVNLIEYARAGEKDEHILSFPALATKQASDPAFTLTASATSRVALTYASSNTAVASVSGNTVTLNGDGTTTITATAPVTEVYRETTATQSLQVVKSSNANLASISLSAGSLAPAFDQGTAGYTVAVAHDVASIAITPSLADTKATVTVDGSVVASGSAKTIALTAGNTKHVPIVVTAQDGTTKTYALDIARSFPPLSVIISSSENVSCNGGSNGSATVSASGGAGPYTYSWSPSGGAGATASGLSAGYYAATVTDANGQEASVQVLISQPAALYASVSSQTNVACNGGTNGAATVTAAGGTAPYKYSWSNGASTPSATGLLAGNYTVTITDANNCVATASVTITQPAALYASVATTSVTTVGGRDGEATVTATGGTGAYTYRWSPSGGVGATASGLTAGTYSVTVTDANDCAVTQTVTIQEPTVTKVVSVTPTAASPTNAAAVNFSVVFDQPVSGVSAGNFSLTASGVSGANITGVTPVNSTTYLVTLHTGTVSGELSLSFNNDAGLSLEVENLPFTGSEKYVVDKDKPLVTGVMDKGFYNSTVTIGFNEGTAQLNGSAFASGTMLSAEGAYTLVVTDAAANATTLSFTIDRTNPVVNGVADRGTYNTDRTIGFDEGTATLNGVSFTKGTVVREEGAYTLTVRDAATNTTTVTFEIDKTSPTGALAINNGGGFTNTLAVTLQITAADAGGTGVTEMRIFNSGGTPGAWEPVSATKAWTLSSGEGAKTVQAELKDAAGNIALLASQITYDATRPRVAVSSEVSAATNAAFGVTFTFSEGVDGFAVEDIRVENGVASAFTKVSGEVYTAFISPAAEGVVKVSIAADKAVDPALNGNAASNEVTAVYDLTKPGIALHAIAAEHVNAPFTMTFGFSEPVTGFTLADIVVTNGAAAYLESANGQEYTAVITPAEDGAVQVAVAAGAAFDAAANGNEASAVLSRLYDATKPTVTVATTAADPTNAPFTATFSFSEEVLGFELGDITVTNGAASEFIKVDGQTYTVLVTPAADGEVGVALAAGVARDEATNPSQASEALRRRYDATAPAGYAVSFHTSRVDITNVTATDLSITGAEVGTSYTYAISSENGGTPVTGTAQVSEASFELRALDLSGLNDGTLNVTLYLVDPAGNRGADARAQVVKITRDIVAVTAPALVKVPIRTTYANVPLPAKVAVTYATGEKEELPVTWSQGDYNGLVAGAYALTGELVLAPMTTNLSSRTAGITVEVQPNKVPTALSFSTASFKPEATAAEAIGSFTTTDADDDTFSYALVEGEGSEDNGLFELRGEELYLKSNKGLSGITQLSIRVRSTDPYENTIEKSFTLSKRLYAKPQDELKIVNAFSPDGDGINDTWFIPELRFYNQVEIEVFDRSGVRLFHTTNPEEGWNGKDANGQVRKGAFLFIVQVGDINLVKKGVVTILKK</sequence>
<dbReference type="Gene3D" id="2.60.40.1080">
    <property type="match status" value="1"/>
</dbReference>
<evidence type="ECO:0000313" key="3">
    <source>
        <dbReference type="Proteomes" id="UP000316727"/>
    </source>
</evidence>
<dbReference type="PANTHER" id="PTHR34677:SF3">
    <property type="entry name" value="BACTERIAL IG-LIKE DOMAIN-CONTAINING PROTEIN"/>
    <property type="match status" value="1"/>
</dbReference>
<accession>A0A501WA01</accession>
<protein>
    <submittedName>
        <fullName evidence="2">T9SS type B sorting domain-containing protein</fullName>
    </submittedName>
</protein>
<dbReference type="Pfam" id="PF13573">
    <property type="entry name" value="SprB"/>
    <property type="match status" value="3"/>
</dbReference>
<keyword evidence="3" id="KW-1185">Reference proteome</keyword>
<dbReference type="InterPro" id="IPR043504">
    <property type="entry name" value="Peptidase_S1_PA_chymotrypsin"/>
</dbReference>
<evidence type="ECO:0000313" key="2">
    <source>
        <dbReference type="EMBL" id="TPE42396.1"/>
    </source>
</evidence>
<reference evidence="2 3" key="1">
    <citation type="submission" date="2019-06" db="EMBL/GenBank/DDBJ databases">
        <title>A novel bacterium of genus Pontibacter, isolated from marine sediment.</title>
        <authorList>
            <person name="Huang H."/>
            <person name="Mo K."/>
            <person name="Hu Y."/>
        </authorList>
    </citation>
    <scope>NUCLEOTIDE SEQUENCE [LARGE SCALE GENOMIC DNA]</scope>
    <source>
        <strain evidence="2 3">HB172049</strain>
    </source>
</reference>
<dbReference type="InterPro" id="IPR011081">
    <property type="entry name" value="Big_4"/>
</dbReference>
<dbReference type="Pfam" id="PF07532">
    <property type="entry name" value="Big_4"/>
    <property type="match status" value="1"/>
</dbReference>
<dbReference type="Proteomes" id="UP000316727">
    <property type="component" value="Unassembled WGS sequence"/>
</dbReference>
<dbReference type="InterPro" id="IPR025883">
    <property type="entry name" value="Cadherin-like_domain"/>
</dbReference>
<dbReference type="PANTHER" id="PTHR34677">
    <property type="match status" value="1"/>
</dbReference>
<dbReference type="Pfam" id="PF13585">
    <property type="entry name" value="CHU_C"/>
    <property type="match status" value="1"/>
</dbReference>
<dbReference type="SMART" id="SM00089">
    <property type="entry name" value="PKD"/>
    <property type="match status" value="3"/>
</dbReference>
<name>A0A501WA01_9BACT</name>
<dbReference type="NCBIfam" id="TIGR04131">
    <property type="entry name" value="Bac_Flav_CTERM"/>
    <property type="match status" value="1"/>
</dbReference>
<dbReference type="EMBL" id="VFRQ01000013">
    <property type="protein sequence ID" value="TPE42396.1"/>
    <property type="molecule type" value="Genomic_DNA"/>
</dbReference>
<dbReference type="Pfam" id="PF12733">
    <property type="entry name" value="Cadherin-like"/>
    <property type="match status" value="2"/>
</dbReference>